<evidence type="ECO:0000256" key="9">
    <source>
        <dbReference type="ARBA" id="ARBA00023010"/>
    </source>
</evidence>
<feature type="transmembrane region" description="Helical" evidence="12">
    <location>
        <begin position="12"/>
        <end position="30"/>
    </location>
</feature>
<comment type="function">
    <text evidence="11 12">Involved in protein export. Participates in an early event of protein translocation.</text>
</comment>
<proteinExistence type="inferred from homology"/>
<dbReference type="RefSeq" id="WP_246575320.1">
    <property type="nucleotide sequence ID" value="NZ_CP054597.1"/>
</dbReference>
<reference evidence="14" key="1">
    <citation type="journal article" date="2022" name="Microorganisms">
        <title>Assembly and Comparison of Ca. Neoehrlichia mikurensis Genomes.</title>
        <authorList>
            <person name="Azagi T."/>
            <person name="Dirks R.P."/>
            <person name="Yebra-Pimentel E.S."/>
            <person name="Schaap P.J."/>
            <person name="Koehorst J.J."/>
            <person name="Esser H.J."/>
            <person name="Sprong H."/>
        </authorList>
    </citation>
    <scope>NUCLEOTIDE SEQUENCE</scope>
    <source>
        <strain evidence="15">18-2804</strain>
        <strain evidence="14">18-2837</strain>
    </source>
</reference>
<dbReference type="Proteomes" id="UP001059822">
    <property type="component" value="Chromosome"/>
</dbReference>
<name>A0A9Q9BR28_9RICK</name>
<evidence type="ECO:0000313" key="17">
    <source>
        <dbReference type="Proteomes" id="UP001059985"/>
    </source>
</evidence>
<keyword evidence="4 12" id="KW-0813">Transport</keyword>
<evidence type="ECO:0000256" key="2">
    <source>
        <dbReference type="ARBA" id="ARBA00008445"/>
    </source>
</evidence>
<feature type="compositionally biased region" description="Basic and acidic residues" evidence="13">
    <location>
        <begin position="97"/>
        <end position="116"/>
    </location>
</feature>
<evidence type="ECO:0000256" key="3">
    <source>
        <dbReference type="ARBA" id="ARBA00017876"/>
    </source>
</evidence>
<evidence type="ECO:0000313" key="15">
    <source>
        <dbReference type="EMBL" id="UTO55996.1"/>
    </source>
</evidence>
<sequence length="116" mass="12595">MSQSLIFSNSMFLTIIQIFLVFLLVVLVLLQPPESDSLSSFSSAQYNLGSIFTKSSSSSLINKLTGVIAAAFIINTLLLVGMNSKTLHENSIANEAAADKKSNNTSNTEEKVPFYQ</sequence>
<dbReference type="Pfam" id="PF03840">
    <property type="entry name" value="SecG"/>
    <property type="match status" value="1"/>
</dbReference>
<dbReference type="AlphaFoldDB" id="A0A9Q9BR28"/>
<keyword evidence="10 12" id="KW-0472">Membrane</keyword>
<dbReference type="InterPro" id="IPR004692">
    <property type="entry name" value="SecG"/>
</dbReference>
<organism evidence="14 16">
    <name type="scientific">Neoehrlichia mikurensis</name>
    <dbReference type="NCBI Taxonomy" id="89586"/>
    <lineage>
        <taxon>Bacteria</taxon>
        <taxon>Pseudomonadati</taxon>
        <taxon>Pseudomonadota</taxon>
        <taxon>Alphaproteobacteria</taxon>
        <taxon>Rickettsiales</taxon>
        <taxon>Anaplasmataceae</taxon>
        <taxon>Candidatus Neoehrlichia</taxon>
    </lineage>
</organism>
<keyword evidence="9 12" id="KW-0811">Translocation</keyword>
<evidence type="ECO:0000313" key="14">
    <source>
        <dbReference type="EMBL" id="UTO55077.1"/>
    </source>
</evidence>
<feature type="region of interest" description="Disordered" evidence="13">
    <location>
        <begin position="96"/>
        <end position="116"/>
    </location>
</feature>
<evidence type="ECO:0000256" key="11">
    <source>
        <dbReference type="ARBA" id="ARBA00025182"/>
    </source>
</evidence>
<dbReference type="EMBL" id="CP089285">
    <property type="protein sequence ID" value="UTO55996.1"/>
    <property type="molecule type" value="Genomic_DNA"/>
</dbReference>
<evidence type="ECO:0000256" key="12">
    <source>
        <dbReference type="RuleBase" id="RU365087"/>
    </source>
</evidence>
<dbReference type="Proteomes" id="UP001059985">
    <property type="component" value="Chromosome"/>
</dbReference>
<dbReference type="GO" id="GO:0009306">
    <property type="term" value="P:protein secretion"/>
    <property type="evidence" value="ECO:0007669"/>
    <property type="project" value="UniProtKB-UniRule"/>
</dbReference>
<dbReference type="EMBL" id="CP089286">
    <property type="protein sequence ID" value="UTO55077.1"/>
    <property type="molecule type" value="Genomic_DNA"/>
</dbReference>
<evidence type="ECO:0000256" key="8">
    <source>
        <dbReference type="ARBA" id="ARBA00022989"/>
    </source>
</evidence>
<keyword evidence="6 12" id="KW-0812">Transmembrane</keyword>
<dbReference type="PRINTS" id="PR01651">
    <property type="entry name" value="SECGEXPORT"/>
</dbReference>
<evidence type="ECO:0000256" key="6">
    <source>
        <dbReference type="ARBA" id="ARBA00022692"/>
    </source>
</evidence>
<dbReference type="NCBIfam" id="TIGR00810">
    <property type="entry name" value="secG"/>
    <property type="match status" value="1"/>
</dbReference>
<evidence type="ECO:0000256" key="4">
    <source>
        <dbReference type="ARBA" id="ARBA00022448"/>
    </source>
</evidence>
<protein>
    <recommendedName>
        <fullName evidence="3 12">Protein-export membrane protein SecG</fullName>
    </recommendedName>
</protein>
<feature type="transmembrane region" description="Helical" evidence="12">
    <location>
        <begin position="60"/>
        <end position="80"/>
    </location>
</feature>
<comment type="subcellular location">
    <subcellularLocation>
        <location evidence="1 12">Cell membrane</location>
        <topology evidence="1 12">Multi-pass membrane protein</topology>
    </subcellularLocation>
</comment>
<dbReference type="GO" id="GO:0015450">
    <property type="term" value="F:protein-transporting ATPase activity"/>
    <property type="evidence" value="ECO:0007669"/>
    <property type="project" value="UniProtKB-UniRule"/>
</dbReference>
<evidence type="ECO:0000256" key="7">
    <source>
        <dbReference type="ARBA" id="ARBA00022927"/>
    </source>
</evidence>
<dbReference type="GO" id="GO:0043952">
    <property type="term" value="P:protein transport by the Sec complex"/>
    <property type="evidence" value="ECO:0007669"/>
    <property type="project" value="TreeGrafter"/>
</dbReference>
<keyword evidence="7 12" id="KW-0653">Protein transport</keyword>
<gene>
    <name evidence="14" type="primary">secG</name>
    <name evidence="15" type="ORF">LUA81_02550</name>
    <name evidence="14" type="ORF">LUA82_02570</name>
</gene>
<keyword evidence="17" id="KW-1185">Reference proteome</keyword>
<dbReference type="PANTHER" id="PTHR34182:SF1">
    <property type="entry name" value="PROTEIN-EXPORT MEMBRANE PROTEIN SECG"/>
    <property type="match status" value="1"/>
</dbReference>
<evidence type="ECO:0000256" key="5">
    <source>
        <dbReference type="ARBA" id="ARBA00022475"/>
    </source>
</evidence>
<keyword evidence="5 12" id="KW-1003">Cell membrane</keyword>
<evidence type="ECO:0000256" key="1">
    <source>
        <dbReference type="ARBA" id="ARBA00004651"/>
    </source>
</evidence>
<dbReference type="PANTHER" id="PTHR34182">
    <property type="entry name" value="PROTEIN-EXPORT MEMBRANE PROTEIN SECG"/>
    <property type="match status" value="1"/>
</dbReference>
<dbReference type="GO" id="GO:0005886">
    <property type="term" value="C:plasma membrane"/>
    <property type="evidence" value="ECO:0007669"/>
    <property type="project" value="UniProtKB-SubCell"/>
</dbReference>
<keyword evidence="8 12" id="KW-1133">Transmembrane helix</keyword>
<comment type="similarity">
    <text evidence="2 12">Belongs to the SecG family.</text>
</comment>
<dbReference type="GO" id="GO:0065002">
    <property type="term" value="P:intracellular protein transmembrane transport"/>
    <property type="evidence" value="ECO:0007669"/>
    <property type="project" value="TreeGrafter"/>
</dbReference>
<accession>A0A9Q9BR28</accession>
<evidence type="ECO:0000256" key="10">
    <source>
        <dbReference type="ARBA" id="ARBA00023136"/>
    </source>
</evidence>
<evidence type="ECO:0000256" key="13">
    <source>
        <dbReference type="SAM" id="MobiDB-lite"/>
    </source>
</evidence>
<evidence type="ECO:0000313" key="16">
    <source>
        <dbReference type="Proteomes" id="UP001059822"/>
    </source>
</evidence>